<evidence type="ECO:0000256" key="4">
    <source>
        <dbReference type="ARBA" id="ARBA00023002"/>
    </source>
</evidence>
<dbReference type="OMA" id="DWHATSF"/>
<dbReference type="InterPro" id="IPR016169">
    <property type="entry name" value="FAD-bd_PCMH_sub2"/>
</dbReference>
<evidence type="ECO:0000313" key="6">
    <source>
        <dbReference type="EMBL" id="ETS76483.1"/>
    </source>
</evidence>
<name>W3WRJ9_PESFW</name>
<protein>
    <recommendedName>
        <fullName evidence="5">FAD-binding PCMH-type domain-containing protein</fullName>
    </recommendedName>
</protein>
<dbReference type="PANTHER" id="PTHR42973:SF13">
    <property type="entry name" value="FAD-BINDING PCMH-TYPE DOMAIN-CONTAINING PROTEIN"/>
    <property type="match status" value="1"/>
</dbReference>
<feature type="domain" description="FAD-binding PCMH-type" evidence="5">
    <location>
        <begin position="45"/>
        <end position="216"/>
    </location>
</feature>
<dbReference type="OrthoDB" id="2151789at2759"/>
<evidence type="ECO:0000256" key="2">
    <source>
        <dbReference type="ARBA" id="ARBA00022630"/>
    </source>
</evidence>
<dbReference type="GeneID" id="19276883"/>
<accession>W3WRJ9</accession>
<dbReference type="GO" id="GO:0071949">
    <property type="term" value="F:FAD binding"/>
    <property type="evidence" value="ECO:0007669"/>
    <property type="project" value="InterPro"/>
</dbReference>
<dbReference type="GO" id="GO:0016491">
    <property type="term" value="F:oxidoreductase activity"/>
    <property type="evidence" value="ECO:0007669"/>
    <property type="project" value="UniProtKB-KW"/>
</dbReference>
<dbReference type="InterPro" id="IPR050416">
    <property type="entry name" value="FAD-linked_Oxidoreductase"/>
</dbReference>
<dbReference type="AlphaFoldDB" id="W3WRJ9"/>
<dbReference type="Pfam" id="PF01565">
    <property type="entry name" value="FAD_binding_4"/>
    <property type="match status" value="1"/>
</dbReference>
<dbReference type="eggNOG" id="KOG1231">
    <property type="taxonomic scope" value="Eukaryota"/>
</dbReference>
<dbReference type="RefSeq" id="XP_007838642.1">
    <property type="nucleotide sequence ID" value="XM_007840451.1"/>
</dbReference>
<reference evidence="7" key="1">
    <citation type="journal article" date="2015" name="BMC Genomics">
        <title>Genomic and transcriptomic analysis of the endophytic fungus Pestalotiopsis fici reveals its lifestyle and high potential for synthesis of natural products.</title>
        <authorList>
            <person name="Wang X."/>
            <person name="Zhang X."/>
            <person name="Liu L."/>
            <person name="Xiang M."/>
            <person name="Wang W."/>
            <person name="Sun X."/>
            <person name="Che Y."/>
            <person name="Guo L."/>
            <person name="Liu G."/>
            <person name="Guo L."/>
            <person name="Wang C."/>
            <person name="Yin W.B."/>
            <person name="Stadler M."/>
            <person name="Zhang X."/>
            <person name="Liu X."/>
        </authorList>
    </citation>
    <scope>NUCLEOTIDE SEQUENCE [LARGE SCALE GENOMIC DNA]</scope>
    <source>
        <strain evidence="7">W106-1 / CGMCC3.15140</strain>
    </source>
</reference>
<organism evidence="6 7">
    <name type="scientific">Pestalotiopsis fici (strain W106-1 / CGMCC3.15140)</name>
    <dbReference type="NCBI Taxonomy" id="1229662"/>
    <lineage>
        <taxon>Eukaryota</taxon>
        <taxon>Fungi</taxon>
        <taxon>Dikarya</taxon>
        <taxon>Ascomycota</taxon>
        <taxon>Pezizomycotina</taxon>
        <taxon>Sordariomycetes</taxon>
        <taxon>Xylariomycetidae</taxon>
        <taxon>Amphisphaeriales</taxon>
        <taxon>Sporocadaceae</taxon>
        <taxon>Pestalotiopsis</taxon>
    </lineage>
</organism>
<evidence type="ECO:0000313" key="7">
    <source>
        <dbReference type="Proteomes" id="UP000030651"/>
    </source>
</evidence>
<dbReference type="PANTHER" id="PTHR42973">
    <property type="entry name" value="BINDING OXIDOREDUCTASE, PUTATIVE (AFU_ORTHOLOGUE AFUA_1G17690)-RELATED"/>
    <property type="match status" value="1"/>
</dbReference>
<keyword evidence="2" id="KW-0285">Flavoprotein</keyword>
<comment type="similarity">
    <text evidence="1">Belongs to the oxygen-dependent FAD-linked oxidoreductase family.</text>
</comment>
<evidence type="ECO:0000256" key="3">
    <source>
        <dbReference type="ARBA" id="ARBA00022827"/>
    </source>
</evidence>
<dbReference type="Proteomes" id="UP000030651">
    <property type="component" value="Unassembled WGS sequence"/>
</dbReference>
<keyword evidence="3" id="KW-0274">FAD</keyword>
<sequence length="474" mass="50694">MSTACAQSDVEGTCSKLASLVSTVSSSPGNTSYVELAHENWSATAWASPSCIVQPASEEDVQTVVDLLVSEQVPFAIRSGGHSPSPGAANIDNGVLIDTSSLTHVTYDATTSTVTVGSGNRWGDVYNALDEYNVTAVGGRVLDVGVSGFLLQSGLSYLSDLYGLGCDNVIEHRIVLANGSLVTASADQNPDLHWALKGGANNFGIVTSFKLNTYPIHEVWGGFKFYDIEQLPALYAAMAEYQATPNKDPYANVMLQAFTTNVSTGAVLDIVYLKPEMDPEAFAPFYSIPTTSDSTGIQTLTEMLANQYVPDIPRIDWFATSFLPDAELYGTINNLTTSEANLAPIKSLIAGSMAIGLQPISASLVLAGQERGGNVFGLPTVNHTWFVLDAGWWEASDDAAGHNATLAIRDSIWDAATERDLGVEYLFSNDASYSQPVLQSYGSANVAKMKDVQQRYDPDFVFQKLVPGGFKLGI</sequence>
<keyword evidence="7" id="KW-1185">Reference proteome</keyword>
<gene>
    <name evidence="6" type="ORF">PFICI_11870</name>
</gene>
<dbReference type="SUPFAM" id="SSF56176">
    <property type="entry name" value="FAD-binding/transporter-associated domain-like"/>
    <property type="match status" value="1"/>
</dbReference>
<proteinExistence type="inferred from homology"/>
<dbReference type="HOGENOM" id="CLU_018354_1_0_1"/>
<dbReference type="EMBL" id="KI912117">
    <property type="protein sequence ID" value="ETS76483.1"/>
    <property type="molecule type" value="Genomic_DNA"/>
</dbReference>
<dbReference type="InterPro" id="IPR016166">
    <property type="entry name" value="FAD-bd_PCMH"/>
</dbReference>
<dbReference type="InterPro" id="IPR036318">
    <property type="entry name" value="FAD-bd_PCMH-like_sf"/>
</dbReference>
<dbReference type="InterPro" id="IPR006094">
    <property type="entry name" value="Oxid_FAD_bind_N"/>
</dbReference>
<dbReference type="KEGG" id="pfy:PFICI_11870"/>
<keyword evidence="4" id="KW-0560">Oxidoreductase</keyword>
<evidence type="ECO:0000256" key="1">
    <source>
        <dbReference type="ARBA" id="ARBA00005466"/>
    </source>
</evidence>
<dbReference type="PROSITE" id="PS51387">
    <property type="entry name" value="FAD_PCMH"/>
    <property type="match status" value="1"/>
</dbReference>
<dbReference type="InParanoid" id="W3WRJ9"/>
<dbReference type="Gene3D" id="3.30.465.10">
    <property type="match status" value="1"/>
</dbReference>
<evidence type="ECO:0000259" key="5">
    <source>
        <dbReference type="PROSITE" id="PS51387"/>
    </source>
</evidence>